<dbReference type="CDD" id="cd03808">
    <property type="entry name" value="GT4_CapM-like"/>
    <property type="match status" value="1"/>
</dbReference>
<evidence type="ECO:0000313" key="3">
    <source>
        <dbReference type="EMBL" id="WOK06270.1"/>
    </source>
</evidence>
<dbReference type="PANTHER" id="PTHR12526:SF638">
    <property type="entry name" value="SPORE COAT PROTEIN SA"/>
    <property type="match status" value="1"/>
</dbReference>
<dbReference type="SUPFAM" id="SSF53756">
    <property type="entry name" value="UDP-Glycosyltransferase/glycogen phosphorylase"/>
    <property type="match status" value="1"/>
</dbReference>
<dbReference type="InterPro" id="IPR028098">
    <property type="entry name" value="Glyco_trans_4-like_N"/>
</dbReference>
<keyword evidence="4" id="KW-1185">Reference proteome</keyword>
<dbReference type="PANTHER" id="PTHR12526">
    <property type="entry name" value="GLYCOSYLTRANSFERASE"/>
    <property type="match status" value="1"/>
</dbReference>
<sequence length="374" mass="42380">MKERKSIFLVVNVDWFFLSHRLSLANFLRKEGYNVAVLCNDTGKMEIIRNQGFECFNINFGRGINGGFSEIYSFIQLIWHFITKRPSIVHNFGLKVITISSLAARITKVPKVINTFTGLGMQFMHPGDNFTKRILRFSLKHDLKDSNIVLQFQNNDDLAEIKLLLGKEGRSDKFVCIDGSGIDLNIYKFHALPSNPVPRFLFASRLLKSKGTLLFLEAAKSILSENIKAEFVVFGDIDKENSDSVEESDLLKFKDISGLKILGHTNQLMNEIISSHIVVLPSKYREGIPKVLIEACAIGRPIITTNSFGCREAVNNDLNGVLLNNCEVEDLVNAMRLMIQNIGTLPEMGKESHLLAENRFDERIIFKKTVEMYQ</sequence>
<reference evidence="3 4" key="1">
    <citation type="journal article" date="2023" name="Microbiol. Resour. Announc.">
        <title>Complete Genome Sequence of Imperialibacter roseus strain P4T.</title>
        <authorList>
            <person name="Tizabi D.R."/>
            <person name="Bachvaroff T."/>
            <person name="Hill R.T."/>
        </authorList>
    </citation>
    <scope>NUCLEOTIDE SEQUENCE [LARGE SCALE GENOMIC DNA]</scope>
    <source>
        <strain evidence="3 4">P4T</strain>
    </source>
</reference>
<dbReference type="RefSeq" id="WP_317488997.1">
    <property type="nucleotide sequence ID" value="NZ_CP136051.1"/>
</dbReference>
<feature type="domain" description="Glycosyltransferase subfamily 4-like N-terminal" evidence="2">
    <location>
        <begin position="7"/>
        <end position="141"/>
    </location>
</feature>
<gene>
    <name evidence="3" type="ORF">RT717_24655</name>
</gene>
<name>A0ABZ0IMM3_9BACT</name>
<dbReference type="Proteomes" id="UP001302349">
    <property type="component" value="Chromosome"/>
</dbReference>
<dbReference type="Pfam" id="PF13477">
    <property type="entry name" value="Glyco_trans_4_2"/>
    <property type="match status" value="1"/>
</dbReference>
<dbReference type="Pfam" id="PF00534">
    <property type="entry name" value="Glycos_transf_1"/>
    <property type="match status" value="1"/>
</dbReference>
<dbReference type="Gene3D" id="3.40.50.2000">
    <property type="entry name" value="Glycogen Phosphorylase B"/>
    <property type="match status" value="2"/>
</dbReference>
<evidence type="ECO:0000259" key="2">
    <source>
        <dbReference type="Pfam" id="PF13477"/>
    </source>
</evidence>
<evidence type="ECO:0000313" key="4">
    <source>
        <dbReference type="Proteomes" id="UP001302349"/>
    </source>
</evidence>
<feature type="domain" description="Glycosyl transferase family 1" evidence="1">
    <location>
        <begin position="198"/>
        <end position="342"/>
    </location>
</feature>
<protein>
    <submittedName>
        <fullName evidence="3">Glycosyltransferase family 4 protein</fullName>
    </submittedName>
</protein>
<evidence type="ECO:0000259" key="1">
    <source>
        <dbReference type="Pfam" id="PF00534"/>
    </source>
</evidence>
<accession>A0ABZ0IMM3</accession>
<dbReference type="EMBL" id="CP136051">
    <property type="protein sequence ID" value="WOK06270.1"/>
    <property type="molecule type" value="Genomic_DNA"/>
</dbReference>
<organism evidence="3 4">
    <name type="scientific">Imperialibacter roseus</name>
    <dbReference type="NCBI Taxonomy" id="1324217"/>
    <lineage>
        <taxon>Bacteria</taxon>
        <taxon>Pseudomonadati</taxon>
        <taxon>Bacteroidota</taxon>
        <taxon>Cytophagia</taxon>
        <taxon>Cytophagales</taxon>
        <taxon>Flammeovirgaceae</taxon>
        <taxon>Imperialibacter</taxon>
    </lineage>
</organism>
<dbReference type="InterPro" id="IPR001296">
    <property type="entry name" value="Glyco_trans_1"/>
</dbReference>
<proteinExistence type="predicted"/>